<name>A0A285CQL0_9BACI</name>
<dbReference type="RefSeq" id="WP_097158160.1">
    <property type="nucleotide sequence ID" value="NZ_JBEPMQ010000002.1"/>
</dbReference>
<dbReference type="Proteomes" id="UP000219546">
    <property type="component" value="Unassembled WGS sequence"/>
</dbReference>
<keyword evidence="3" id="KW-1185">Reference proteome</keyword>
<dbReference type="OrthoDB" id="2970737at2"/>
<dbReference type="EMBL" id="OAOP01000003">
    <property type="protein sequence ID" value="SNX69801.1"/>
    <property type="molecule type" value="Genomic_DNA"/>
</dbReference>
<dbReference type="AlphaFoldDB" id="A0A285CQL0"/>
<protein>
    <submittedName>
        <fullName evidence="2">Uncharacterized protein</fullName>
    </submittedName>
</protein>
<keyword evidence="1" id="KW-0472">Membrane</keyword>
<feature type="transmembrane region" description="Helical" evidence="1">
    <location>
        <begin position="7"/>
        <end position="24"/>
    </location>
</feature>
<proteinExistence type="predicted"/>
<reference evidence="2 3" key="1">
    <citation type="submission" date="2017-08" db="EMBL/GenBank/DDBJ databases">
        <authorList>
            <person name="de Groot N.N."/>
        </authorList>
    </citation>
    <scope>NUCLEOTIDE SEQUENCE [LARGE SCALE GENOMIC DNA]</scope>
    <source>
        <strain evidence="2 3">JC228</strain>
    </source>
</reference>
<evidence type="ECO:0000256" key="1">
    <source>
        <dbReference type="SAM" id="Phobius"/>
    </source>
</evidence>
<gene>
    <name evidence="2" type="ORF">SAMN05877753_103236</name>
</gene>
<accession>A0A285CQL0</accession>
<keyword evidence="1" id="KW-0812">Transmembrane</keyword>
<sequence>MRKQKNVILKNVITLFIVVLISIGCTPPEKDSTTVANLILEEYNYKLEPYQDKIQFTLATNEILNGVNESFKTKIYDTEFYFKEVKERTNDIMIIFGFNNQFNDTGKMLIPFRINAANNTWMGTVKREAFNESGEPGDFGSGASGNTSVLENTFEGQIYYFIEPDELMNGEQWTFVISGLNTLSYNKK</sequence>
<dbReference type="PROSITE" id="PS51257">
    <property type="entry name" value="PROKAR_LIPOPROTEIN"/>
    <property type="match status" value="1"/>
</dbReference>
<organism evidence="2 3">
    <name type="scientific">Bacillus oleivorans</name>
    <dbReference type="NCBI Taxonomy" id="1448271"/>
    <lineage>
        <taxon>Bacteria</taxon>
        <taxon>Bacillati</taxon>
        <taxon>Bacillota</taxon>
        <taxon>Bacilli</taxon>
        <taxon>Bacillales</taxon>
        <taxon>Bacillaceae</taxon>
        <taxon>Bacillus</taxon>
    </lineage>
</organism>
<keyword evidence="1" id="KW-1133">Transmembrane helix</keyword>
<evidence type="ECO:0000313" key="2">
    <source>
        <dbReference type="EMBL" id="SNX69801.1"/>
    </source>
</evidence>
<evidence type="ECO:0000313" key="3">
    <source>
        <dbReference type="Proteomes" id="UP000219546"/>
    </source>
</evidence>